<feature type="binding site" evidence="5">
    <location>
        <position position="160"/>
    </location>
    <ligand>
        <name>FAD</name>
        <dbReference type="ChEBI" id="CHEBI:57692"/>
    </ligand>
</feature>
<dbReference type="InterPro" id="IPR001834">
    <property type="entry name" value="CBR-like"/>
</dbReference>
<evidence type="ECO:0000256" key="5">
    <source>
        <dbReference type="PIRSR" id="PIRSR601834-1"/>
    </source>
</evidence>
<feature type="domain" description="FAD-binding FR-type" evidence="6">
    <location>
        <begin position="1"/>
        <end position="185"/>
    </location>
</feature>
<organism evidence="7 8">
    <name type="scientific">Agrocybe chaxingu</name>
    <dbReference type="NCBI Taxonomy" id="84603"/>
    <lineage>
        <taxon>Eukaryota</taxon>
        <taxon>Fungi</taxon>
        <taxon>Dikarya</taxon>
        <taxon>Basidiomycota</taxon>
        <taxon>Agaricomycotina</taxon>
        <taxon>Agaricomycetes</taxon>
        <taxon>Agaricomycetidae</taxon>
        <taxon>Agaricales</taxon>
        <taxon>Agaricineae</taxon>
        <taxon>Strophariaceae</taxon>
        <taxon>Agrocybe</taxon>
    </lineage>
</organism>
<dbReference type="GO" id="GO:0005739">
    <property type="term" value="C:mitochondrion"/>
    <property type="evidence" value="ECO:0007669"/>
    <property type="project" value="TreeGrafter"/>
</dbReference>
<comment type="cofactor">
    <cofactor evidence="1 5">
        <name>FAD</name>
        <dbReference type="ChEBI" id="CHEBI:57692"/>
    </cofactor>
</comment>
<comment type="caution">
    <text evidence="7">The sequence shown here is derived from an EMBL/GenBank/DDBJ whole genome shotgun (WGS) entry which is preliminary data.</text>
</comment>
<accession>A0A9W8K3M0</accession>
<feature type="binding site" evidence="5">
    <location>
        <position position="136"/>
    </location>
    <ligand>
        <name>FAD</name>
        <dbReference type="ChEBI" id="CHEBI:57692"/>
    </ligand>
</feature>
<evidence type="ECO:0000313" key="8">
    <source>
        <dbReference type="Proteomes" id="UP001148786"/>
    </source>
</evidence>
<dbReference type="GO" id="GO:0016491">
    <property type="term" value="F:oxidoreductase activity"/>
    <property type="evidence" value="ECO:0007669"/>
    <property type="project" value="UniProtKB-KW"/>
</dbReference>
<sequence>MWTRARVLSSRLLPRNTRYQCRHYTSQPLSSPAPHGEIPRGKRFLTMLLAFSAGFSVYFFLEDPARAAPTLGRVSISPTHFTPTQVISNEDSGSNTKLLQLKLPKHLLPKDNPEEIFAPIWSIFIKDDDIQVERPYTPLTGVDDDGHMLFWIKKYPSGEVGRWLHSKKPEDRVEIRGPLKTWVWKEDTWDDVVMVRPIVY</sequence>
<feature type="binding site" evidence="5">
    <location>
        <position position="134"/>
    </location>
    <ligand>
        <name>FAD</name>
        <dbReference type="ChEBI" id="CHEBI:57692"/>
    </ligand>
</feature>
<evidence type="ECO:0000256" key="4">
    <source>
        <dbReference type="ARBA" id="ARBA00023002"/>
    </source>
</evidence>
<dbReference type="InterPro" id="IPR008333">
    <property type="entry name" value="Cbr1-like_FAD-bd_dom"/>
</dbReference>
<evidence type="ECO:0000259" key="6">
    <source>
        <dbReference type="PROSITE" id="PS51384"/>
    </source>
</evidence>
<dbReference type="PROSITE" id="PS51384">
    <property type="entry name" value="FAD_FR"/>
    <property type="match status" value="1"/>
</dbReference>
<feature type="binding site" evidence="5">
    <location>
        <position position="135"/>
    </location>
    <ligand>
        <name>FAD</name>
        <dbReference type="ChEBI" id="CHEBI:57692"/>
    </ligand>
</feature>
<keyword evidence="3 5" id="KW-0274">FAD</keyword>
<evidence type="ECO:0000256" key="1">
    <source>
        <dbReference type="ARBA" id="ARBA00001974"/>
    </source>
</evidence>
<keyword evidence="8" id="KW-1185">Reference proteome</keyword>
<dbReference type="Gene3D" id="2.40.30.10">
    <property type="entry name" value="Translation factors"/>
    <property type="match status" value="1"/>
</dbReference>
<keyword evidence="2 5" id="KW-0285">Flavoprotein</keyword>
<keyword evidence="4" id="KW-0560">Oxidoreductase</keyword>
<dbReference type="AlphaFoldDB" id="A0A9W8K3M0"/>
<dbReference type="InterPro" id="IPR017938">
    <property type="entry name" value="Riboflavin_synthase-like_b-brl"/>
</dbReference>
<evidence type="ECO:0000256" key="2">
    <source>
        <dbReference type="ARBA" id="ARBA00022630"/>
    </source>
</evidence>
<dbReference type="SUPFAM" id="SSF63380">
    <property type="entry name" value="Riboflavin synthase domain-like"/>
    <property type="match status" value="1"/>
</dbReference>
<proteinExistence type="predicted"/>
<dbReference type="Pfam" id="PF00970">
    <property type="entry name" value="FAD_binding_6"/>
    <property type="match status" value="1"/>
</dbReference>
<dbReference type="PANTHER" id="PTHR19370:SF189">
    <property type="entry name" value="CYTOCHROME C MITOCHONDRIAL IMPORT FACTOR CYC2"/>
    <property type="match status" value="1"/>
</dbReference>
<dbReference type="EMBL" id="JANKHO010000320">
    <property type="protein sequence ID" value="KAJ3511550.1"/>
    <property type="molecule type" value="Genomic_DNA"/>
</dbReference>
<gene>
    <name evidence="7" type="ORF">NLJ89_g4032</name>
</gene>
<name>A0A9W8K3M0_9AGAR</name>
<reference evidence="7" key="1">
    <citation type="submission" date="2022-07" db="EMBL/GenBank/DDBJ databases">
        <title>Genome Sequence of Agrocybe chaxingu.</title>
        <authorList>
            <person name="Buettner E."/>
        </authorList>
    </citation>
    <scope>NUCLEOTIDE SEQUENCE</scope>
    <source>
        <strain evidence="7">MP-N11</strain>
    </source>
</reference>
<evidence type="ECO:0000313" key="7">
    <source>
        <dbReference type="EMBL" id="KAJ3511550.1"/>
    </source>
</evidence>
<dbReference type="OrthoDB" id="432685at2759"/>
<protein>
    <recommendedName>
        <fullName evidence="6">FAD-binding FR-type domain-containing protein</fullName>
    </recommendedName>
</protein>
<dbReference type="PANTHER" id="PTHR19370">
    <property type="entry name" value="NADH-CYTOCHROME B5 REDUCTASE"/>
    <property type="match status" value="1"/>
</dbReference>
<evidence type="ECO:0000256" key="3">
    <source>
        <dbReference type="ARBA" id="ARBA00022827"/>
    </source>
</evidence>
<feature type="binding site" evidence="5">
    <location>
        <position position="153"/>
    </location>
    <ligand>
        <name>FAD</name>
        <dbReference type="ChEBI" id="CHEBI:57692"/>
    </ligand>
</feature>
<dbReference type="Proteomes" id="UP001148786">
    <property type="component" value="Unassembled WGS sequence"/>
</dbReference>
<dbReference type="InterPro" id="IPR017927">
    <property type="entry name" value="FAD-bd_FR_type"/>
</dbReference>